<reference evidence="3" key="1">
    <citation type="submission" date="2015-11" db="EMBL/GenBank/DDBJ databases">
        <title>Complete genome sequence of a polyethylene-glycol degrader Sphingopyxis macrogoltabida 203N (NBRC 111659).</title>
        <authorList>
            <person name="Yoshiyuki O."/>
            <person name="Shouta N."/>
            <person name="Nagata Y."/>
            <person name="Numata M."/>
            <person name="Tsuchikane K."/>
            <person name="Hosoyama A."/>
            <person name="Yamazoe A."/>
            <person name="Tsuda M."/>
            <person name="Fujita N."/>
            <person name="Kawai F."/>
        </authorList>
    </citation>
    <scope>NUCLEOTIDE SEQUENCE [LARGE SCALE GENOMIC DNA]</scope>
    <source>
        <strain evidence="3">203N</strain>
        <plasmid evidence="3">unnamed1</plasmid>
    </source>
</reference>
<feature type="domain" description="SnoaL-like" evidence="1">
    <location>
        <begin position="5"/>
        <end position="134"/>
    </location>
</feature>
<dbReference type="RefSeq" id="WP_054734603.1">
    <property type="nucleotide sequence ID" value="NZ_CP009430.1"/>
</dbReference>
<protein>
    <recommendedName>
        <fullName evidence="1">SnoaL-like domain-containing protein</fullName>
    </recommendedName>
</protein>
<gene>
    <name evidence="2" type="ORF">ATM17_30470</name>
</gene>
<dbReference type="KEGG" id="smaz:LH19_26480"/>
<dbReference type="Gene3D" id="3.10.450.50">
    <property type="match status" value="1"/>
</dbReference>
<dbReference type="InterPro" id="IPR037401">
    <property type="entry name" value="SnoaL-like"/>
</dbReference>
<dbReference type="SUPFAM" id="SSF54427">
    <property type="entry name" value="NTF2-like"/>
    <property type="match status" value="1"/>
</dbReference>
<sequence>MALSIDDRLAIEELLYDYATAMEVGTEDDLVALFTGDCALDSVVHGDKSGEEVIREKSRRSQKNRHLYRLRRMFTNFRINGDGDRAHMTACFAEFLTYLTPKPNNPYPTSELIYVGEFDCDVRKVDGKWLFERRGVSVDSHLGVKSGQ</sequence>
<dbReference type="Pfam" id="PF13577">
    <property type="entry name" value="SnoaL_4"/>
    <property type="match status" value="1"/>
</dbReference>
<evidence type="ECO:0000313" key="2">
    <source>
        <dbReference type="EMBL" id="AMU92587.1"/>
    </source>
</evidence>
<dbReference type="AlphaFoldDB" id="A0AAC9AZ50"/>
<dbReference type="InterPro" id="IPR032710">
    <property type="entry name" value="NTF2-like_dom_sf"/>
</dbReference>
<evidence type="ECO:0000259" key="1">
    <source>
        <dbReference type="Pfam" id="PF13577"/>
    </source>
</evidence>
<geneLocation type="plasmid" evidence="2 3">
    <name>unnamed1</name>
</geneLocation>
<organism evidence="2 3">
    <name type="scientific">Sphingopyxis macrogoltabida</name>
    <name type="common">Sphingomonas macrogoltabidus</name>
    <dbReference type="NCBI Taxonomy" id="33050"/>
    <lineage>
        <taxon>Bacteria</taxon>
        <taxon>Pseudomonadati</taxon>
        <taxon>Pseudomonadota</taxon>
        <taxon>Alphaproteobacteria</taxon>
        <taxon>Sphingomonadales</taxon>
        <taxon>Sphingomonadaceae</taxon>
        <taxon>Sphingopyxis</taxon>
    </lineage>
</organism>
<evidence type="ECO:0000313" key="3">
    <source>
        <dbReference type="Proteomes" id="UP000076088"/>
    </source>
</evidence>
<proteinExistence type="predicted"/>
<name>A0AAC9AZ50_SPHMC</name>
<keyword evidence="2" id="KW-0614">Plasmid</keyword>
<reference evidence="2 3" key="2">
    <citation type="journal article" date="2016" name="Genome Announc.">
        <title>Complete Genome Sequence of Sphingopyxis macrogoltabida Strain 203N (NBRC 111659), a Polyethylene Glycol Degrader.</title>
        <authorList>
            <person name="Ohtsubo Y."/>
            <person name="Nonoyama S."/>
            <person name="Nagata Y."/>
            <person name="Numata M."/>
            <person name="Tsuchikane K."/>
            <person name="Hosoyama A."/>
            <person name="Yamazoe A."/>
            <person name="Tsuda M."/>
            <person name="Fujita N."/>
            <person name="Kawai F."/>
        </authorList>
    </citation>
    <scope>NUCLEOTIDE SEQUENCE [LARGE SCALE GENOMIC DNA]</scope>
    <source>
        <strain evidence="2 3">203N</strain>
    </source>
</reference>
<accession>A0AAC9AZ50</accession>
<keyword evidence="3" id="KW-1185">Reference proteome</keyword>
<dbReference type="Proteomes" id="UP000076088">
    <property type="component" value="Plasmid unnamed1"/>
</dbReference>
<dbReference type="EMBL" id="CP013345">
    <property type="protein sequence ID" value="AMU92587.1"/>
    <property type="molecule type" value="Genomic_DNA"/>
</dbReference>